<dbReference type="OrthoDB" id="9817846at2"/>
<evidence type="ECO:0000313" key="1">
    <source>
        <dbReference type="EMBL" id="TVT20719.1"/>
    </source>
</evidence>
<sequence>MTSWPTSESLSEHIAKVMGGYPGPHKSLEVNMERATGLQAALETHLHISSEGVSAERKTIFMKNQLFKSVVNEASDRDDPIRVAAAELLGFPVMPEEAIDAALAASAPSWLGEEDERKRRDSVTFRLFIAVLAKGTPLVSVESARTYRRDQCAPLVANLLTNYLQDHWQEARSEAKKFGYIPLLGEPEEVEQTIGDASTIDSPAKVRPALPLPVAVRTVLAAHPEWRLEYANLDTTDKTPIDWNVVLDGGQLSPAYARHDAIITRRVELDGREYTTLQLLEHLDSRFGKTFFVTGDAGDGKSTYVNSLIAAAKTTHVFLRWSNYYEPYDHGCLAQFQGEVDELIEPTTWTPIVVYSIDRYIGQNLDSHLRAGLHARALSGNDRSVVVLDGRWSDYDGVRADLRVRSVNLLPLNATEATSWAKLITRARDNLIEEGLSEEDVSTQYPNLADFIDLRLHAQASCLQARDSPLLVKLIKAVYGQDMVQKVWSELDRLTAEDKQAYCHVCLATVTGVKLTSPMLAALAPGVNLIDRANRDPWVYHAREHKARHQVIAQVLLESQPHVVLDQLPSDYADRFRLNEIVSGLMYMVKPLRGLESVGNEDATNRVRKWTIEGIRSALRPMNRLESTLTGVAGDNYDHLCRFAESFIALLSDKLRAQADDNARWLAVARHLLETAAAAPNCPGQDQIGFEILKIEWREKEVFEQLEFRTAVDLLGKMTKAFGDQWCERPYYGEIFRDSLKMLKMLPLDVVSVDDSRDLESVYTWLSKSYHRLRSLSEGANVSPHQRSNFLESYTSHLFVHLPDKSLELVEDSWHYSMSLEVPDTALTTFYVEQIICMFRELPKEERDRRIDEAFKGLIEVAMAEKWAVEPLLTMTILEAKTKRLSKVDDLPTRLENIRRAAEEALKENDSALNTSFAHHLRALLTNSPDERVKLLVDALDGYNKCIPKEKNTVGMTRRLAFAWNQACIELRRCKKGDIAVKYEQLYQGRVAEGG</sequence>
<accession>A0A558A8X9</accession>
<proteinExistence type="predicted"/>
<evidence type="ECO:0000313" key="2">
    <source>
        <dbReference type="Proteomes" id="UP000318578"/>
    </source>
</evidence>
<dbReference type="RefSeq" id="WP_144640778.1">
    <property type="nucleotide sequence ID" value="NZ_BNAX01000007.1"/>
</dbReference>
<reference evidence="1 2" key="1">
    <citation type="submission" date="2019-07" db="EMBL/GenBank/DDBJ databases">
        <title>New species of Amycolatopsis and Streptomyces.</title>
        <authorList>
            <person name="Duangmal K."/>
            <person name="Teo W.F.A."/>
            <person name="Lipun K."/>
        </authorList>
    </citation>
    <scope>NUCLEOTIDE SEQUENCE [LARGE SCALE GENOMIC DNA]</scope>
    <source>
        <strain evidence="1 2">JCM 30562</strain>
    </source>
</reference>
<dbReference type="AlphaFoldDB" id="A0A558A8X9"/>
<keyword evidence="2" id="KW-1185">Reference proteome</keyword>
<gene>
    <name evidence="1" type="ORF">FNH06_19585</name>
</gene>
<name>A0A558A8X9_9PSEU</name>
<dbReference type="EMBL" id="VJZA01000033">
    <property type="protein sequence ID" value="TVT20719.1"/>
    <property type="molecule type" value="Genomic_DNA"/>
</dbReference>
<comment type="caution">
    <text evidence="1">The sequence shown here is derived from an EMBL/GenBank/DDBJ whole genome shotgun (WGS) entry which is preliminary data.</text>
</comment>
<dbReference type="Proteomes" id="UP000318578">
    <property type="component" value="Unassembled WGS sequence"/>
</dbReference>
<protein>
    <submittedName>
        <fullName evidence="1">Uncharacterized protein</fullName>
    </submittedName>
</protein>
<organism evidence="1 2">
    <name type="scientific">Amycolatopsis acidiphila</name>
    <dbReference type="NCBI Taxonomy" id="715473"/>
    <lineage>
        <taxon>Bacteria</taxon>
        <taxon>Bacillati</taxon>
        <taxon>Actinomycetota</taxon>
        <taxon>Actinomycetes</taxon>
        <taxon>Pseudonocardiales</taxon>
        <taxon>Pseudonocardiaceae</taxon>
        <taxon>Amycolatopsis</taxon>
    </lineage>
</organism>